<organism evidence="1">
    <name type="scientific">hydrothermal vent metagenome</name>
    <dbReference type="NCBI Taxonomy" id="652676"/>
    <lineage>
        <taxon>unclassified sequences</taxon>
        <taxon>metagenomes</taxon>
        <taxon>ecological metagenomes</taxon>
    </lineage>
</organism>
<evidence type="ECO:0000313" key="1">
    <source>
        <dbReference type="EMBL" id="VAW80017.1"/>
    </source>
</evidence>
<gene>
    <name evidence="1" type="ORF">MNBD_GAMMA14-241</name>
</gene>
<feature type="non-terminal residue" evidence="1">
    <location>
        <position position="1"/>
    </location>
</feature>
<dbReference type="AlphaFoldDB" id="A0A3B0YX46"/>
<accession>A0A3B0YX46</accession>
<name>A0A3B0YX46_9ZZZZ</name>
<protein>
    <submittedName>
        <fullName evidence="1">Uncharacterized protein</fullName>
    </submittedName>
</protein>
<reference evidence="1" key="1">
    <citation type="submission" date="2018-06" db="EMBL/GenBank/DDBJ databases">
        <authorList>
            <person name="Zhirakovskaya E."/>
        </authorList>
    </citation>
    <scope>NUCLEOTIDE SEQUENCE</scope>
</reference>
<dbReference type="EMBL" id="UOFM01000339">
    <property type="protein sequence ID" value="VAW80017.1"/>
    <property type="molecule type" value="Genomic_DNA"/>
</dbReference>
<proteinExistence type="predicted"/>
<sequence length="29" mass="3249">QQGDILVLPGPKPVDIEFHRYHSETGESV</sequence>